<accession>A0A5M8S189</accession>
<dbReference type="AlphaFoldDB" id="A0A5M8S189"/>
<organism evidence="2 3">
    <name type="scientific">Bacillus swezeyi</name>
    <dbReference type="NCBI Taxonomy" id="1925020"/>
    <lineage>
        <taxon>Bacteria</taxon>
        <taxon>Bacillati</taxon>
        <taxon>Bacillota</taxon>
        <taxon>Bacilli</taxon>
        <taxon>Bacillales</taxon>
        <taxon>Bacillaceae</taxon>
        <taxon>Bacillus</taxon>
    </lineage>
</organism>
<proteinExistence type="predicted"/>
<reference evidence="2 3" key="1">
    <citation type="submission" date="2018-08" db="EMBL/GenBank/DDBJ databases">
        <title>Bacillus phenotypic plasticity.</title>
        <authorList>
            <person name="Hurtado E."/>
        </authorList>
    </citation>
    <scope>NUCLEOTIDE SEQUENCE [LARGE SCALE GENOMIC DNA]</scope>
    <source>
        <strain evidence="2 3">427</strain>
    </source>
</reference>
<name>A0A5M8S189_9BACI</name>
<sequence length="89" mass="10056">METLYCQSCGMPMTSDLLGTEKDGSKNRDYCMYCYEKGGFKQPDAALEEMIEICVPYIKEEGKTEAEARALLESTLPHLKRWIATGEHA</sequence>
<protein>
    <submittedName>
        <fullName evidence="2">Transcriptional regulator</fullName>
    </submittedName>
</protein>
<dbReference type="InterPro" id="IPR025868">
    <property type="entry name" value="Zn_ribbon_dom_put"/>
</dbReference>
<dbReference type="Pfam" id="PF12674">
    <property type="entry name" value="Zn_ribbon_2"/>
    <property type="match status" value="1"/>
</dbReference>
<evidence type="ECO:0000313" key="3">
    <source>
        <dbReference type="Proteomes" id="UP000324326"/>
    </source>
</evidence>
<dbReference type="RefSeq" id="WP_148957711.1">
    <property type="nucleotide sequence ID" value="NZ_CM125431.1"/>
</dbReference>
<dbReference type="Proteomes" id="UP000324326">
    <property type="component" value="Unassembled WGS sequence"/>
</dbReference>
<gene>
    <name evidence="2" type="ORF">DX927_14275</name>
</gene>
<comment type="caution">
    <text evidence="2">The sequence shown here is derived from an EMBL/GenBank/DDBJ whole genome shotgun (WGS) entry which is preliminary data.</text>
</comment>
<dbReference type="STRING" id="1925020.BTA30_01680"/>
<evidence type="ECO:0000259" key="1">
    <source>
        <dbReference type="Pfam" id="PF12674"/>
    </source>
</evidence>
<dbReference type="EMBL" id="QSND01000002">
    <property type="protein sequence ID" value="KAA6451872.1"/>
    <property type="molecule type" value="Genomic_DNA"/>
</dbReference>
<feature type="domain" description="Putative zinc ribbon" evidence="1">
    <location>
        <begin position="5"/>
        <end position="82"/>
    </location>
</feature>
<evidence type="ECO:0000313" key="2">
    <source>
        <dbReference type="EMBL" id="KAA6451872.1"/>
    </source>
</evidence>